<organism evidence="2 3">
    <name type="scientific">Pontiella desulfatans</name>
    <dbReference type="NCBI Taxonomy" id="2750659"/>
    <lineage>
        <taxon>Bacteria</taxon>
        <taxon>Pseudomonadati</taxon>
        <taxon>Kiritimatiellota</taxon>
        <taxon>Kiritimatiellia</taxon>
        <taxon>Kiritimatiellales</taxon>
        <taxon>Pontiellaceae</taxon>
        <taxon>Pontiella</taxon>
    </lineage>
</organism>
<dbReference type="EMBL" id="CAAHFG010000003">
    <property type="protein sequence ID" value="VGO16101.1"/>
    <property type="molecule type" value="Genomic_DNA"/>
</dbReference>
<dbReference type="AlphaFoldDB" id="A0A6C2U9B5"/>
<evidence type="ECO:0000313" key="3">
    <source>
        <dbReference type="Proteomes" id="UP000366872"/>
    </source>
</evidence>
<protein>
    <recommendedName>
        <fullName evidence="1">YchJ-like middle NTF2-like domain-containing protein</fullName>
    </recommendedName>
</protein>
<dbReference type="Gene3D" id="3.10.450.50">
    <property type="match status" value="1"/>
</dbReference>
<dbReference type="InterPro" id="IPR048469">
    <property type="entry name" value="YchJ-like_M"/>
</dbReference>
<feature type="domain" description="YchJ-like middle NTF2-like" evidence="1">
    <location>
        <begin position="27"/>
        <end position="117"/>
    </location>
</feature>
<proteinExistence type="predicted"/>
<accession>A0A6C2U9B5</accession>
<dbReference type="InterPro" id="IPR032710">
    <property type="entry name" value="NTF2-like_dom_sf"/>
</dbReference>
<dbReference type="Proteomes" id="UP000366872">
    <property type="component" value="Unassembled WGS sequence"/>
</dbReference>
<keyword evidence="3" id="KW-1185">Reference proteome</keyword>
<dbReference type="RefSeq" id="WP_136081650.1">
    <property type="nucleotide sequence ID" value="NZ_CAAHFG010000003.1"/>
</dbReference>
<evidence type="ECO:0000313" key="2">
    <source>
        <dbReference type="EMBL" id="VGO16101.1"/>
    </source>
</evidence>
<sequence>MICPCGSGILFDGCCGAILAGKRKAGTAEQLMRSRYTAYVVKDVDYLVRTTHPSTRTPSLANSIRLWMEQVEWLRLHVLFSGDDTVEFIAEYISDGKPGQHHERSAFKKEKGEWFYVGDEHES</sequence>
<reference evidence="2 3" key="1">
    <citation type="submission" date="2019-04" db="EMBL/GenBank/DDBJ databases">
        <authorList>
            <person name="Van Vliet M D."/>
        </authorList>
    </citation>
    <scope>NUCLEOTIDE SEQUENCE [LARGE SCALE GENOMIC DNA]</scope>
    <source>
        <strain evidence="2 3">F1</strain>
    </source>
</reference>
<gene>
    <name evidence="2" type="ORF">PDESU_04691</name>
</gene>
<dbReference type="SUPFAM" id="SSF54427">
    <property type="entry name" value="NTF2-like"/>
    <property type="match status" value="1"/>
</dbReference>
<name>A0A6C2U9B5_PONDE</name>
<dbReference type="Pfam" id="PF17775">
    <property type="entry name" value="YchJ_M-like"/>
    <property type="match status" value="1"/>
</dbReference>
<evidence type="ECO:0000259" key="1">
    <source>
        <dbReference type="Pfam" id="PF17775"/>
    </source>
</evidence>